<dbReference type="RefSeq" id="WP_131479757.1">
    <property type="nucleotide sequence ID" value="NZ_SJDL01000006.1"/>
</dbReference>
<dbReference type="NCBIfam" id="TIGR03317">
    <property type="entry name" value="ygfZ_signature"/>
    <property type="match status" value="1"/>
</dbReference>
<dbReference type="InterPro" id="IPR017703">
    <property type="entry name" value="YgfZ/GCV_T_CS"/>
</dbReference>
<dbReference type="InterPro" id="IPR045179">
    <property type="entry name" value="YgfZ/GcvT"/>
</dbReference>
<gene>
    <name evidence="1" type="ORF">EZI54_05195</name>
</gene>
<name>A0ABY1ZRP6_9GAMM</name>
<comment type="caution">
    <text evidence="1">The sequence shown here is derived from an EMBL/GenBank/DDBJ whole genome shotgun (WGS) entry which is preliminary data.</text>
</comment>
<dbReference type="PANTHER" id="PTHR22602:SF0">
    <property type="entry name" value="TRANSFERASE CAF17, MITOCHONDRIAL-RELATED"/>
    <property type="match status" value="1"/>
</dbReference>
<dbReference type="Proteomes" id="UP000313645">
    <property type="component" value="Unassembled WGS sequence"/>
</dbReference>
<proteinExistence type="predicted"/>
<organism evidence="1 2">
    <name type="scientific">Marinobacter halodurans</name>
    <dbReference type="NCBI Taxonomy" id="2528979"/>
    <lineage>
        <taxon>Bacteria</taxon>
        <taxon>Pseudomonadati</taxon>
        <taxon>Pseudomonadota</taxon>
        <taxon>Gammaproteobacteria</taxon>
        <taxon>Pseudomonadales</taxon>
        <taxon>Marinobacteraceae</taxon>
        <taxon>Marinobacter</taxon>
    </lineage>
</organism>
<accession>A0ABY1ZRP6</accession>
<sequence>MSDTTAPHVASAQRPSHAFATLDNVQLYRVGGKDPRKFLHGQLTQHLDEVTDTRARRAAACNPKGRAYAILLLVGDQDSILLRLPTAIKDSATSQLNKFLMLFRGTDMTPQDESRIFGLWGLETACSLSPEATSLDGAGDVLTLDDGKLIRVPDTAEGVPRFEFWRLSGDRLPDAPEATTADWAAAEISAGLAELDSTSSEAYVPQMLNLQHVDGIHFKKGCYTGQEVIARMHYLGQLKKSLFRLSIDSDQPLSPGTPVIAGDKAVGELVNVVAFDDGHQEALAVLKHAALTSQPWTLEGVDGTLARQPLPYPVPEQEQS</sequence>
<dbReference type="Gene3D" id="3.30.70.1400">
    <property type="entry name" value="Aminomethyltransferase beta-barrel domains"/>
    <property type="match status" value="1"/>
</dbReference>
<dbReference type="SUPFAM" id="SSF103025">
    <property type="entry name" value="Folate-binding domain"/>
    <property type="match status" value="1"/>
</dbReference>
<dbReference type="EMBL" id="SJDL01000006">
    <property type="protein sequence ID" value="TBW57851.1"/>
    <property type="molecule type" value="Genomic_DNA"/>
</dbReference>
<dbReference type="InterPro" id="IPR029043">
    <property type="entry name" value="GcvT/YgfZ_C"/>
</dbReference>
<evidence type="ECO:0000313" key="1">
    <source>
        <dbReference type="EMBL" id="TBW57851.1"/>
    </source>
</evidence>
<dbReference type="Gene3D" id="2.40.30.160">
    <property type="match status" value="1"/>
</dbReference>
<keyword evidence="2" id="KW-1185">Reference proteome</keyword>
<protein>
    <submittedName>
        <fullName evidence="1">Folate-binding protein</fullName>
    </submittedName>
</protein>
<evidence type="ECO:0000313" key="2">
    <source>
        <dbReference type="Proteomes" id="UP000313645"/>
    </source>
</evidence>
<dbReference type="SUPFAM" id="SSF101790">
    <property type="entry name" value="Aminomethyltransferase beta-barrel domain"/>
    <property type="match status" value="1"/>
</dbReference>
<reference evidence="1 2" key="1">
    <citation type="submission" date="2019-02" db="EMBL/GenBank/DDBJ databases">
        <title>Marinobacter halodurans sp. nov., a marine bacterium isolated from sea tidal flat.</title>
        <authorList>
            <person name="Yoo Y."/>
            <person name="Lee D.W."/>
            <person name="Kim B.S."/>
            <person name="Kim J.-J."/>
        </authorList>
    </citation>
    <scope>NUCLEOTIDE SEQUENCE [LARGE SCALE GENOMIC DNA]</scope>
    <source>
        <strain evidence="1 2">YJ-S3-2</strain>
    </source>
</reference>
<dbReference type="PANTHER" id="PTHR22602">
    <property type="entry name" value="TRANSFERASE CAF17, MITOCHONDRIAL-RELATED"/>
    <property type="match status" value="1"/>
</dbReference>